<dbReference type="AlphaFoldDB" id="A0A6L2LAK0"/>
<evidence type="ECO:0000256" key="1">
    <source>
        <dbReference type="SAM" id="Coils"/>
    </source>
</evidence>
<evidence type="ECO:0000256" key="2">
    <source>
        <dbReference type="SAM" id="MobiDB-lite"/>
    </source>
</evidence>
<name>A0A6L2LAK0_TANCI</name>
<feature type="region of interest" description="Disordered" evidence="2">
    <location>
        <begin position="199"/>
        <end position="221"/>
    </location>
</feature>
<accession>A0A6L2LAK0</accession>
<evidence type="ECO:0000313" key="3">
    <source>
        <dbReference type="EMBL" id="GEU58169.1"/>
    </source>
</evidence>
<proteinExistence type="predicted"/>
<sequence>MVKKKVKISAADNINPDPDVALELGKSIYLTEVTEEEAARQVHATHERIVIESVLELARRRPACVVFRDTSRVSKKVSSDPSQKLKGVQSITLEEQEATNTALKERQRLLGSNLTRQKEKFKEYAYYDTESLKKTILSYLNSIEIRIDERACHEEELQKKEQNVKERRNDVKWLNEMEFQKQEKRMNVGTILDDNLDVTKQQGKSSSPGNERGANGAKISKNGLDNDITIAKFSHDKDKTEVQWSNNRLLENYHEVKKTNENNKALKEANDLLTKELKTYKEKVRVLEISKGNNTTYFNEYIKADRKAKRFEKESQSQSIRDRYIIRDLKQERDKLQLSVTKLKRQSLEHQKTQTIFKLQLSD</sequence>
<organism evidence="3">
    <name type="scientific">Tanacetum cinerariifolium</name>
    <name type="common">Dalmatian daisy</name>
    <name type="synonym">Chrysanthemum cinerariifolium</name>
    <dbReference type="NCBI Taxonomy" id="118510"/>
    <lineage>
        <taxon>Eukaryota</taxon>
        <taxon>Viridiplantae</taxon>
        <taxon>Streptophyta</taxon>
        <taxon>Embryophyta</taxon>
        <taxon>Tracheophyta</taxon>
        <taxon>Spermatophyta</taxon>
        <taxon>Magnoliopsida</taxon>
        <taxon>eudicotyledons</taxon>
        <taxon>Gunneridae</taxon>
        <taxon>Pentapetalae</taxon>
        <taxon>asterids</taxon>
        <taxon>campanulids</taxon>
        <taxon>Asterales</taxon>
        <taxon>Asteraceae</taxon>
        <taxon>Asteroideae</taxon>
        <taxon>Anthemideae</taxon>
        <taxon>Anthemidinae</taxon>
        <taxon>Tanacetum</taxon>
    </lineage>
</organism>
<protein>
    <submittedName>
        <fullName evidence="3">Uncharacterized protein</fullName>
    </submittedName>
</protein>
<keyword evidence="1" id="KW-0175">Coiled coil</keyword>
<feature type="coiled-coil region" evidence="1">
    <location>
        <begin position="256"/>
        <end position="290"/>
    </location>
</feature>
<feature type="coiled-coil region" evidence="1">
    <location>
        <begin position="143"/>
        <end position="170"/>
    </location>
</feature>
<feature type="compositionally biased region" description="Polar residues" evidence="2">
    <location>
        <begin position="199"/>
        <end position="209"/>
    </location>
</feature>
<reference evidence="3" key="1">
    <citation type="journal article" date="2019" name="Sci. Rep.">
        <title>Draft genome of Tanacetum cinerariifolium, the natural source of mosquito coil.</title>
        <authorList>
            <person name="Yamashiro T."/>
            <person name="Shiraishi A."/>
            <person name="Satake H."/>
            <person name="Nakayama K."/>
        </authorList>
    </citation>
    <scope>NUCLEOTIDE SEQUENCE</scope>
</reference>
<gene>
    <name evidence="3" type="ORF">Tci_030147</name>
</gene>
<dbReference type="EMBL" id="BKCJ010003956">
    <property type="protein sequence ID" value="GEU58169.1"/>
    <property type="molecule type" value="Genomic_DNA"/>
</dbReference>
<comment type="caution">
    <text evidence="3">The sequence shown here is derived from an EMBL/GenBank/DDBJ whole genome shotgun (WGS) entry which is preliminary data.</text>
</comment>